<evidence type="ECO:0000256" key="3">
    <source>
        <dbReference type="ARBA" id="ARBA00023082"/>
    </source>
</evidence>
<dbReference type="Gene3D" id="1.10.10.10">
    <property type="entry name" value="Winged helix-like DNA-binding domain superfamily/Winged helix DNA-binding domain"/>
    <property type="match status" value="1"/>
</dbReference>
<dbReference type="Pfam" id="PF08281">
    <property type="entry name" value="Sigma70_r4_2"/>
    <property type="match status" value="1"/>
</dbReference>
<dbReference type="PANTHER" id="PTHR43133:SF62">
    <property type="entry name" value="RNA POLYMERASE SIGMA FACTOR SIGZ"/>
    <property type="match status" value="1"/>
</dbReference>
<dbReference type="GO" id="GO:0003677">
    <property type="term" value="F:DNA binding"/>
    <property type="evidence" value="ECO:0007669"/>
    <property type="project" value="UniProtKB-KW"/>
</dbReference>
<dbReference type="Pfam" id="PF04542">
    <property type="entry name" value="Sigma70_r2"/>
    <property type="match status" value="1"/>
</dbReference>
<dbReference type="InterPro" id="IPR036388">
    <property type="entry name" value="WH-like_DNA-bd_sf"/>
</dbReference>
<dbReference type="AlphaFoldDB" id="A0A5M3XYM6"/>
<comment type="caution">
    <text evidence="9">The sequence shown here is derived from an EMBL/GenBank/DDBJ whole genome shotgun (WGS) entry which is preliminary data.</text>
</comment>
<dbReference type="SUPFAM" id="SSF88659">
    <property type="entry name" value="Sigma3 and sigma4 domains of RNA polymerase sigma factors"/>
    <property type="match status" value="1"/>
</dbReference>
<proteinExistence type="inferred from homology"/>
<reference evidence="9 10" key="1">
    <citation type="submission" date="2019-10" db="EMBL/GenBank/DDBJ databases">
        <title>Whole genome shotgun sequence of Acrocarpospora pleiomorpha NBRC 16267.</title>
        <authorList>
            <person name="Ichikawa N."/>
            <person name="Kimura A."/>
            <person name="Kitahashi Y."/>
            <person name="Komaki H."/>
            <person name="Oguchi A."/>
        </authorList>
    </citation>
    <scope>NUCLEOTIDE SEQUENCE [LARGE SCALE GENOMIC DNA]</scope>
    <source>
        <strain evidence="9 10">NBRC 16267</strain>
    </source>
</reference>
<dbReference type="Gene3D" id="1.10.1740.10">
    <property type="match status" value="1"/>
</dbReference>
<keyword evidence="2 6" id="KW-0805">Transcription regulation</keyword>
<evidence type="ECO:0000256" key="5">
    <source>
        <dbReference type="ARBA" id="ARBA00023163"/>
    </source>
</evidence>
<evidence type="ECO:0000256" key="6">
    <source>
        <dbReference type="RuleBase" id="RU000716"/>
    </source>
</evidence>
<dbReference type="RefSeq" id="WP_344318368.1">
    <property type="nucleotide sequence ID" value="NZ_BAAAHM010000059.1"/>
</dbReference>
<dbReference type="GO" id="GO:0006352">
    <property type="term" value="P:DNA-templated transcription initiation"/>
    <property type="evidence" value="ECO:0007669"/>
    <property type="project" value="InterPro"/>
</dbReference>
<dbReference type="InterPro" id="IPR000838">
    <property type="entry name" value="RNA_pol_sigma70_ECF_CS"/>
</dbReference>
<dbReference type="PROSITE" id="PS01063">
    <property type="entry name" value="SIGMA70_ECF"/>
    <property type="match status" value="1"/>
</dbReference>
<dbReference type="SUPFAM" id="SSF88946">
    <property type="entry name" value="Sigma2 domain of RNA polymerase sigma factors"/>
    <property type="match status" value="1"/>
</dbReference>
<dbReference type="Proteomes" id="UP000377595">
    <property type="component" value="Unassembled WGS sequence"/>
</dbReference>
<organism evidence="9 10">
    <name type="scientific">Acrocarpospora pleiomorpha</name>
    <dbReference type="NCBI Taxonomy" id="90975"/>
    <lineage>
        <taxon>Bacteria</taxon>
        <taxon>Bacillati</taxon>
        <taxon>Actinomycetota</taxon>
        <taxon>Actinomycetes</taxon>
        <taxon>Streptosporangiales</taxon>
        <taxon>Streptosporangiaceae</taxon>
        <taxon>Acrocarpospora</taxon>
    </lineage>
</organism>
<evidence type="ECO:0000259" key="8">
    <source>
        <dbReference type="Pfam" id="PF08281"/>
    </source>
</evidence>
<dbReference type="PANTHER" id="PTHR43133">
    <property type="entry name" value="RNA POLYMERASE ECF-TYPE SIGMA FACTO"/>
    <property type="match status" value="1"/>
</dbReference>
<dbReference type="InterPro" id="IPR007627">
    <property type="entry name" value="RNA_pol_sigma70_r2"/>
</dbReference>
<evidence type="ECO:0000313" key="10">
    <source>
        <dbReference type="Proteomes" id="UP000377595"/>
    </source>
</evidence>
<dbReference type="NCBIfam" id="TIGR02937">
    <property type="entry name" value="sigma70-ECF"/>
    <property type="match status" value="1"/>
</dbReference>
<feature type="domain" description="RNA polymerase sigma factor 70 region 4 type 2" evidence="8">
    <location>
        <begin position="120"/>
        <end position="172"/>
    </location>
</feature>
<accession>A0A5M3XYM6</accession>
<comment type="similarity">
    <text evidence="1 6">Belongs to the sigma-70 factor family. ECF subfamily.</text>
</comment>
<sequence length="181" mass="19839">MALSDESLVAGMASGDAEAAAAFVRRFQARVFGLALSVVGDTGLAEEVAQEAFVRVWRHAATYDPRRGRVATWLLTITRNLAVDAIRLRHKHRADPEPLLRALQPVAAEDPFETDPYGSDQLRAGLQALPLEQSRPIVMSVFYGLTAKEIADREGIPLGTVKTRIRRGLAKLRHELGVSDD</sequence>
<dbReference type="GO" id="GO:0016987">
    <property type="term" value="F:sigma factor activity"/>
    <property type="evidence" value="ECO:0007669"/>
    <property type="project" value="UniProtKB-KW"/>
</dbReference>
<protein>
    <recommendedName>
        <fullName evidence="6">RNA polymerase sigma factor</fullName>
    </recommendedName>
</protein>
<keyword evidence="3 6" id="KW-0731">Sigma factor</keyword>
<dbReference type="InterPro" id="IPR014284">
    <property type="entry name" value="RNA_pol_sigma-70_dom"/>
</dbReference>
<dbReference type="InterPro" id="IPR013249">
    <property type="entry name" value="RNA_pol_sigma70_r4_t2"/>
</dbReference>
<keyword evidence="10" id="KW-1185">Reference proteome</keyword>
<dbReference type="InterPro" id="IPR013324">
    <property type="entry name" value="RNA_pol_sigma_r3/r4-like"/>
</dbReference>
<evidence type="ECO:0000256" key="2">
    <source>
        <dbReference type="ARBA" id="ARBA00023015"/>
    </source>
</evidence>
<evidence type="ECO:0000256" key="4">
    <source>
        <dbReference type="ARBA" id="ARBA00023125"/>
    </source>
</evidence>
<dbReference type="InterPro" id="IPR039425">
    <property type="entry name" value="RNA_pol_sigma-70-like"/>
</dbReference>
<dbReference type="GO" id="GO:0006950">
    <property type="term" value="P:response to stress"/>
    <property type="evidence" value="ECO:0007669"/>
    <property type="project" value="UniProtKB-ARBA"/>
</dbReference>
<keyword evidence="5 6" id="KW-0804">Transcription</keyword>
<dbReference type="EMBL" id="BLAF01000081">
    <property type="protein sequence ID" value="GES26235.1"/>
    <property type="molecule type" value="Genomic_DNA"/>
</dbReference>
<dbReference type="InterPro" id="IPR013325">
    <property type="entry name" value="RNA_pol_sigma_r2"/>
</dbReference>
<evidence type="ECO:0000259" key="7">
    <source>
        <dbReference type="Pfam" id="PF04542"/>
    </source>
</evidence>
<name>A0A5M3XYM6_9ACTN</name>
<evidence type="ECO:0000313" key="9">
    <source>
        <dbReference type="EMBL" id="GES26235.1"/>
    </source>
</evidence>
<evidence type="ECO:0000256" key="1">
    <source>
        <dbReference type="ARBA" id="ARBA00010641"/>
    </source>
</evidence>
<gene>
    <name evidence="9" type="ORF">Aple_091340</name>
</gene>
<keyword evidence="4 6" id="KW-0238">DNA-binding</keyword>
<dbReference type="CDD" id="cd06171">
    <property type="entry name" value="Sigma70_r4"/>
    <property type="match status" value="1"/>
</dbReference>
<feature type="domain" description="RNA polymerase sigma-70 region 2" evidence="7">
    <location>
        <begin position="23"/>
        <end position="88"/>
    </location>
</feature>